<dbReference type="Proteomes" id="UP000001056">
    <property type="component" value="Unassembled WGS sequence"/>
</dbReference>
<dbReference type="EMBL" id="CH408029">
    <property type="protein sequence ID" value="EAQ92673.1"/>
    <property type="molecule type" value="Genomic_DNA"/>
</dbReference>
<sequence>MVISPHLVPNLVSIPTIGKSLNGIPGVLAGFPGLRTAPGSRGVLLRLDDGHSVPTIPD</sequence>
<accession>Q2HFU6</accession>
<organism evidence="1 2">
    <name type="scientific">Chaetomium globosum (strain ATCC 6205 / CBS 148.51 / DSM 1962 / NBRC 6347 / NRRL 1970)</name>
    <name type="common">Soil fungus</name>
    <dbReference type="NCBI Taxonomy" id="306901"/>
    <lineage>
        <taxon>Eukaryota</taxon>
        <taxon>Fungi</taxon>
        <taxon>Dikarya</taxon>
        <taxon>Ascomycota</taxon>
        <taxon>Pezizomycotina</taxon>
        <taxon>Sordariomycetes</taxon>
        <taxon>Sordariomycetidae</taxon>
        <taxon>Sordariales</taxon>
        <taxon>Chaetomiaceae</taxon>
        <taxon>Chaetomium</taxon>
    </lineage>
</organism>
<proteinExistence type="predicted"/>
<gene>
    <name evidence="1" type="ORF">CHGG_00908</name>
</gene>
<dbReference type="RefSeq" id="XP_001220129.1">
    <property type="nucleotide sequence ID" value="XM_001220128.1"/>
</dbReference>
<reference evidence="2" key="1">
    <citation type="journal article" date="2015" name="Genome Announc.">
        <title>Draft genome sequence of the cellulolytic fungus Chaetomium globosum.</title>
        <authorList>
            <person name="Cuomo C.A."/>
            <person name="Untereiner W.A."/>
            <person name="Ma L.-J."/>
            <person name="Grabherr M."/>
            <person name="Birren B.W."/>
        </authorList>
    </citation>
    <scope>NUCLEOTIDE SEQUENCE [LARGE SCALE GENOMIC DNA]</scope>
    <source>
        <strain evidence="2">ATCC 6205 / CBS 148.51 / DSM 1962 / NBRC 6347 / NRRL 1970</strain>
    </source>
</reference>
<evidence type="ECO:0000313" key="1">
    <source>
        <dbReference type="EMBL" id="EAQ92673.1"/>
    </source>
</evidence>
<dbReference type="InParanoid" id="Q2HFU6"/>
<dbReference type="GeneID" id="4386386"/>
<keyword evidence="2" id="KW-1185">Reference proteome</keyword>
<dbReference type="AlphaFoldDB" id="Q2HFU6"/>
<dbReference type="VEuPathDB" id="FungiDB:CHGG_00908"/>
<protein>
    <submittedName>
        <fullName evidence="1">Uncharacterized protein</fullName>
    </submittedName>
</protein>
<name>Q2HFU6_CHAGB</name>
<dbReference type="HOGENOM" id="CLU_2978933_0_0_1"/>
<evidence type="ECO:0000313" key="2">
    <source>
        <dbReference type="Proteomes" id="UP000001056"/>
    </source>
</evidence>